<dbReference type="SUPFAM" id="SSF109604">
    <property type="entry name" value="HD-domain/PDEase-like"/>
    <property type="match status" value="1"/>
</dbReference>
<dbReference type="Gene3D" id="1.10.3210.10">
    <property type="entry name" value="Hypothetical protein af1432"/>
    <property type="match status" value="1"/>
</dbReference>
<keyword evidence="3" id="KW-1185">Reference proteome</keyword>
<dbReference type="Proteomes" id="UP000252558">
    <property type="component" value="Unassembled WGS sequence"/>
</dbReference>
<dbReference type="InterPro" id="IPR013976">
    <property type="entry name" value="HDOD"/>
</dbReference>
<proteinExistence type="predicted"/>
<name>A0A368NEN6_9GAMM</name>
<evidence type="ECO:0000259" key="1">
    <source>
        <dbReference type="PROSITE" id="PS51833"/>
    </source>
</evidence>
<dbReference type="InterPro" id="IPR052340">
    <property type="entry name" value="RNase_Y/CdgJ"/>
</dbReference>
<comment type="caution">
    <text evidence="2">The sequence shown here is derived from an EMBL/GenBank/DDBJ whole genome shotgun (WGS) entry which is preliminary data.</text>
</comment>
<dbReference type="RefSeq" id="WP_114338667.1">
    <property type="nucleotide sequence ID" value="NZ_QPID01000007.1"/>
</dbReference>
<accession>A0A368NEN6</accession>
<dbReference type="OrthoDB" id="598113at2"/>
<gene>
    <name evidence="2" type="ORF">DU002_12155</name>
</gene>
<dbReference type="PANTHER" id="PTHR33525">
    <property type="match status" value="1"/>
</dbReference>
<evidence type="ECO:0000313" key="2">
    <source>
        <dbReference type="EMBL" id="RCU49107.1"/>
    </source>
</evidence>
<dbReference type="AlphaFoldDB" id="A0A368NEN6"/>
<feature type="domain" description="HDOD" evidence="1">
    <location>
        <begin position="22"/>
        <end position="215"/>
    </location>
</feature>
<dbReference type="Pfam" id="PF08668">
    <property type="entry name" value="HDOD"/>
    <property type="match status" value="1"/>
</dbReference>
<protein>
    <submittedName>
        <fullName evidence="2">HDOD domain-containing protein</fullName>
    </submittedName>
</protein>
<dbReference type="EMBL" id="QPID01000007">
    <property type="protein sequence ID" value="RCU49107.1"/>
    <property type="molecule type" value="Genomic_DNA"/>
</dbReference>
<organism evidence="2 3">
    <name type="scientific">Corallincola holothuriorum</name>
    <dbReference type="NCBI Taxonomy" id="2282215"/>
    <lineage>
        <taxon>Bacteria</taxon>
        <taxon>Pseudomonadati</taxon>
        <taxon>Pseudomonadota</taxon>
        <taxon>Gammaproteobacteria</taxon>
        <taxon>Alteromonadales</taxon>
        <taxon>Psychromonadaceae</taxon>
        <taxon>Corallincola</taxon>
    </lineage>
</organism>
<sequence>MSSENTLLDNLLEQIKTDALVLPTLPEIALRVRDAVDNPEASLHSITDEIAKDPALTASMIRIANSAFYARAVKVTNLNAAVNRIGLEQVKNTATSMAMKQMFICQNDVVFDYFDRAWCDSVDVASAAGAIFAAYKLKHPGTALESDTLCLMGLVHNIGILPILAEAEKNASDLANRGFLDQAIRKLTKHIGVAIIKKWDFDKSFAIAIAKWNADDYEPKSVDYIDFIRIGAVYAGLLGQGKAQADLLQPYLEKGVIESLELFDTDEFKERFAETQEAFSA</sequence>
<evidence type="ECO:0000313" key="3">
    <source>
        <dbReference type="Proteomes" id="UP000252558"/>
    </source>
</evidence>
<reference evidence="2 3" key="1">
    <citation type="submission" date="2018-07" db="EMBL/GenBank/DDBJ databases">
        <title>Corallincola holothuriorum sp. nov., a new facultative anaerobe isolated from sea cucumber Apostichopus japonicus.</title>
        <authorList>
            <person name="Xia H."/>
        </authorList>
    </citation>
    <scope>NUCLEOTIDE SEQUENCE [LARGE SCALE GENOMIC DNA]</scope>
    <source>
        <strain evidence="2 3">C4</strain>
    </source>
</reference>
<dbReference type="PANTHER" id="PTHR33525:SF3">
    <property type="entry name" value="RIBONUCLEASE Y"/>
    <property type="match status" value="1"/>
</dbReference>
<dbReference type="PROSITE" id="PS51833">
    <property type="entry name" value="HDOD"/>
    <property type="match status" value="1"/>
</dbReference>